<dbReference type="RefSeq" id="WP_316017716.1">
    <property type="nucleotide sequence ID" value="NZ_JAWDID010000009.1"/>
</dbReference>
<dbReference type="SMART" id="SM00267">
    <property type="entry name" value="GGDEF"/>
    <property type="match status" value="1"/>
</dbReference>
<dbReference type="PANTHER" id="PTHR44757:SF2">
    <property type="entry name" value="BIOFILM ARCHITECTURE MAINTENANCE PROTEIN MBAA"/>
    <property type="match status" value="1"/>
</dbReference>
<evidence type="ECO:0000259" key="2">
    <source>
        <dbReference type="PROSITE" id="PS50887"/>
    </source>
</evidence>
<dbReference type="PANTHER" id="PTHR44757">
    <property type="entry name" value="DIGUANYLATE CYCLASE DGCP"/>
    <property type="match status" value="1"/>
</dbReference>
<dbReference type="InterPro" id="IPR035965">
    <property type="entry name" value="PAS-like_dom_sf"/>
</dbReference>
<dbReference type="SUPFAM" id="SSF55073">
    <property type="entry name" value="Nucleotide cyclase"/>
    <property type="match status" value="1"/>
</dbReference>
<comment type="caution">
    <text evidence="3">The sequence shown here is derived from an EMBL/GenBank/DDBJ whole genome shotgun (WGS) entry which is preliminary data.</text>
</comment>
<gene>
    <name evidence="3" type="ORF">RKE40_08045</name>
</gene>
<dbReference type="Pfam" id="PF08447">
    <property type="entry name" value="PAS_3"/>
    <property type="match status" value="1"/>
</dbReference>
<dbReference type="InterPro" id="IPR029787">
    <property type="entry name" value="Nucleotide_cyclase"/>
</dbReference>
<name>A0ABU3S4W8_9HYPH</name>
<dbReference type="Gene3D" id="3.30.450.20">
    <property type="entry name" value="PAS domain"/>
    <property type="match status" value="1"/>
</dbReference>
<dbReference type="Proteomes" id="UP001254257">
    <property type="component" value="Unassembled WGS sequence"/>
</dbReference>
<dbReference type="EMBL" id="JAWDID010000009">
    <property type="protein sequence ID" value="MDU0339828.1"/>
    <property type="molecule type" value="Genomic_DNA"/>
</dbReference>
<feature type="domain" description="GGDEF" evidence="2">
    <location>
        <begin position="168"/>
        <end position="302"/>
    </location>
</feature>
<protein>
    <submittedName>
        <fullName evidence="3">Sensor domain-containing diguanylate cyclase</fullName>
        <ecNumber evidence="3">2.7.7.65</ecNumber>
    </submittedName>
</protein>
<dbReference type="InterPro" id="IPR052155">
    <property type="entry name" value="Biofilm_reg_signaling"/>
</dbReference>
<reference evidence="3 4" key="1">
    <citation type="submission" date="2023-09" db="EMBL/GenBank/DDBJ databases">
        <title>Whole genome shotgun sequencing (WGS) of Bosea sp. ZW T0_25, isolated from stored onions (Allium cepa).</title>
        <authorList>
            <person name="Stoll D.A."/>
            <person name="Huch M."/>
        </authorList>
    </citation>
    <scope>NUCLEOTIDE SEQUENCE [LARGE SCALE GENOMIC DNA]</scope>
    <source>
        <strain evidence="3 4">ZW T0_25</strain>
    </source>
</reference>
<feature type="domain" description="PAC" evidence="1">
    <location>
        <begin position="85"/>
        <end position="136"/>
    </location>
</feature>
<proteinExistence type="predicted"/>
<evidence type="ECO:0000313" key="4">
    <source>
        <dbReference type="Proteomes" id="UP001254257"/>
    </source>
</evidence>
<dbReference type="Pfam" id="PF00990">
    <property type="entry name" value="GGDEF"/>
    <property type="match status" value="1"/>
</dbReference>
<dbReference type="InterPro" id="IPR043128">
    <property type="entry name" value="Rev_trsase/Diguanyl_cyclase"/>
</dbReference>
<evidence type="ECO:0000259" key="1">
    <source>
        <dbReference type="PROSITE" id="PS50113"/>
    </source>
</evidence>
<dbReference type="NCBIfam" id="TIGR00229">
    <property type="entry name" value="sensory_box"/>
    <property type="match status" value="1"/>
</dbReference>
<dbReference type="PROSITE" id="PS50887">
    <property type="entry name" value="GGDEF"/>
    <property type="match status" value="1"/>
</dbReference>
<sequence length="322" mass="35624">MNRDQLSDGQARRLYDQATLLARLGAWECDLRTTQLCWTDGVYDLFGLPRGSTLHRPSTVDLYHNESRAEMERLRGRLITSGQSFVMDARIRSAAGAERWMRLSASITHEHGRPVRIHGAKQDITSEKDMWQGLRRLAYSDPLTGLANRRAFEMQLSDLRRSLGDGCALGLLAIVDLDNLKPINDRFGHAAGDECLRQLAMRLETSLSDAAIVARIGGDEFALLLCSAGGRPYLLHRLEEAQKALARPVTWHKNTIEISASIGATLLQPGLLHDPERRFAEADAALYIAKTAGRNCLRLYGAPVRDAKAAMQAAGADVLRVV</sequence>
<dbReference type="InterPro" id="IPR000700">
    <property type="entry name" value="PAS-assoc_C"/>
</dbReference>
<dbReference type="Gene3D" id="3.30.70.270">
    <property type="match status" value="1"/>
</dbReference>
<accession>A0ABU3S4W8</accession>
<dbReference type="InterPro" id="IPR013655">
    <property type="entry name" value="PAS_fold_3"/>
</dbReference>
<keyword evidence="3" id="KW-0808">Transferase</keyword>
<dbReference type="InterPro" id="IPR000014">
    <property type="entry name" value="PAS"/>
</dbReference>
<dbReference type="EC" id="2.7.7.65" evidence="3"/>
<dbReference type="GO" id="GO:0052621">
    <property type="term" value="F:diguanylate cyclase activity"/>
    <property type="evidence" value="ECO:0007669"/>
    <property type="project" value="UniProtKB-EC"/>
</dbReference>
<dbReference type="NCBIfam" id="TIGR00254">
    <property type="entry name" value="GGDEF"/>
    <property type="match status" value="1"/>
</dbReference>
<keyword evidence="4" id="KW-1185">Reference proteome</keyword>
<dbReference type="CDD" id="cd00130">
    <property type="entry name" value="PAS"/>
    <property type="match status" value="1"/>
</dbReference>
<dbReference type="SUPFAM" id="SSF55785">
    <property type="entry name" value="PYP-like sensor domain (PAS domain)"/>
    <property type="match status" value="1"/>
</dbReference>
<dbReference type="InterPro" id="IPR000160">
    <property type="entry name" value="GGDEF_dom"/>
</dbReference>
<organism evidence="3 4">
    <name type="scientific">Bosea rubneri</name>
    <dbReference type="NCBI Taxonomy" id="3075434"/>
    <lineage>
        <taxon>Bacteria</taxon>
        <taxon>Pseudomonadati</taxon>
        <taxon>Pseudomonadota</taxon>
        <taxon>Alphaproteobacteria</taxon>
        <taxon>Hyphomicrobiales</taxon>
        <taxon>Boseaceae</taxon>
        <taxon>Bosea</taxon>
    </lineage>
</organism>
<dbReference type="CDD" id="cd01949">
    <property type="entry name" value="GGDEF"/>
    <property type="match status" value="1"/>
</dbReference>
<dbReference type="PROSITE" id="PS50113">
    <property type="entry name" value="PAC"/>
    <property type="match status" value="1"/>
</dbReference>
<evidence type="ECO:0000313" key="3">
    <source>
        <dbReference type="EMBL" id="MDU0339828.1"/>
    </source>
</evidence>
<keyword evidence="3" id="KW-0548">Nucleotidyltransferase</keyword>